<dbReference type="Proteomes" id="UP000219494">
    <property type="component" value="Unassembled WGS sequence"/>
</dbReference>
<dbReference type="InterPro" id="IPR010645">
    <property type="entry name" value="MFS_4"/>
</dbReference>
<evidence type="ECO:0000313" key="6">
    <source>
        <dbReference type="EMBL" id="SOB87128.1"/>
    </source>
</evidence>
<feature type="transmembrane region" description="Helical" evidence="4">
    <location>
        <begin position="175"/>
        <end position="198"/>
    </location>
</feature>
<evidence type="ECO:0000256" key="2">
    <source>
        <dbReference type="ARBA" id="ARBA00022989"/>
    </source>
</evidence>
<dbReference type="SUPFAM" id="SSF103473">
    <property type="entry name" value="MFS general substrate transporter"/>
    <property type="match status" value="1"/>
</dbReference>
<evidence type="ECO:0000256" key="3">
    <source>
        <dbReference type="ARBA" id="ARBA00023136"/>
    </source>
</evidence>
<feature type="domain" description="Major facilitator superfamily (MFS) profile" evidence="5">
    <location>
        <begin position="1"/>
        <end position="352"/>
    </location>
</feature>
<feature type="transmembrane region" description="Helical" evidence="4">
    <location>
        <begin position="101"/>
        <end position="120"/>
    </location>
</feature>
<name>A0A285R030_9SPHN</name>
<feature type="transmembrane region" description="Helical" evidence="4">
    <location>
        <begin position="238"/>
        <end position="257"/>
    </location>
</feature>
<feature type="transmembrane region" description="Helical" evidence="4">
    <location>
        <begin position="42"/>
        <end position="61"/>
    </location>
</feature>
<dbReference type="InterPro" id="IPR020846">
    <property type="entry name" value="MFS_dom"/>
</dbReference>
<feature type="transmembrane region" description="Helical" evidence="4">
    <location>
        <begin position="67"/>
        <end position="89"/>
    </location>
</feature>
<dbReference type="Gene3D" id="1.20.1250.20">
    <property type="entry name" value="MFS general substrate transporter like domains"/>
    <property type="match status" value="2"/>
</dbReference>
<dbReference type="PANTHER" id="PTHR23537">
    <property type="match status" value="1"/>
</dbReference>
<accession>A0A285R030</accession>
<feature type="transmembrane region" description="Helical" evidence="4">
    <location>
        <begin position="12"/>
        <end position="30"/>
    </location>
</feature>
<keyword evidence="3 4" id="KW-0472">Membrane</keyword>
<dbReference type="AlphaFoldDB" id="A0A285R030"/>
<evidence type="ECO:0000256" key="1">
    <source>
        <dbReference type="ARBA" id="ARBA00022692"/>
    </source>
</evidence>
<feature type="transmembrane region" description="Helical" evidence="4">
    <location>
        <begin position="132"/>
        <end position="154"/>
    </location>
</feature>
<evidence type="ECO:0000313" key="7">
    <source>
        <dbReference type="Proteomes" id="UP000219494"/>
    </source>
</evidence>
<evidence type="ECO:0000259" key="5">
    <source>
        <dbReference type="PROSITE" id="PS50850"/>
    </source>
</evidence>
<feature type="transmembrane region" description="Helical" evidence="4">
    <location>
        <begin position="297"/>
        <end position="316"/>
    </location>
</feature>
<dbReference type="EMBL" id="OBMI01000002">
    <property type="protein sequence ID" value="SOB87128.1"/>
    <property type="molecule type" value="Genomic_DNA"/>
</dbReference>
<dbReference type="InterPro" id="IPR036259">
    <property type="entry name" value="MFS_trans_sf"/>
</dbReference>
<keyword evidence="2 4" id="KW-1133">Transmembrane helix</keyword>
<organism evidence="6 7">
    <name type="scientific">Sphingomonas guangdongensis</name>
    <dbReference type="NCBI Taxonomy" id="1141890"/>
    <lineage>
        <taxon>Bacteria</taxon>
        <taxon>Pseudomonadati</taxon>
        <taxon>Pseudomonadota</taxon>
        <taxon>Alphaproteobacteria</taxon>
        <taxon>Sphingomonadales</taxon>
        <taxon>Sphingomonadaceae</taxon>
        <taxon>Sphingomonas</taxon>
    </lineage>
</organism>
<sequence>MRADLGWSFADAGALNTGNAAGYLAGALFANGLGGRVGHKTAFVSALLLTSLATGASAVAVSFPALLALRFLAGLSGAVAFVVGAGLTAGFNASPKRSSTLLGLYFAGAGIGVTASALLVPPLLATVGWRGGWLALGALALGATLWAGAVIRRVPPPPLRKLIGGRAWSPGSMTFLLVSYGLYGAGYIAYATFIVAFLRDTEGFNAVAITTFWSVLGLSSVFGAFAWGPILARLRGGLCAAATIGVVAAGTALPIALPSPLASYTSAILFGGSFLAVIASVTSFVRRTTEPEAWTAAIGALTISFGLGQCIGPVLSGAMADGPDGIRPGLWVSVGILIAASVIAALQPEPARKDA</sequence>
<keyword evidence="1 4" id="KW-0812">Transmembrane</keyword>
<proteinExistence type="predicted"/>
<protein>
    <submittedName>
        <fullName evidence="6">Predicted arabinose efflux permease, MFS family</fullName>
    </submittedName>
</protein>
<dbReference type="Pfam" id="PF06779">
    <property type="entry name" value="MFS_4"/>
    <property type="match status" value="1"/>
</dbReference>
<evidence type="ECO:0000256" key="4">
    <source>
        <dbReference type="SAM" id="Phobius"/>
    </source>
</evidence>
<keyword evidence="7" id="KW-1185">Reference proteome</keyword>
<reference evidence="6 7" key="1">
    <citation type="submission" date="2017-07" db="EMBL/GenBank/DDBJ databases">
        <authorList>
            <person name="Sun Z.S."/>
            <person name="Albrecht U."/>
            <person name="Echele G."/>
            <person name="Lee C.C."/>
        </authorList>
    </citation>
    <scope>NUCLEOTIDE SEQUENCE [LARGE SCALE GENOMIC DNA]</scope>
    <source>
        <strain evidence="6 7">CGMCC 1.12672</strain>
    </source>
</reference>
<dbReference type="GO" id="GO:0005886">
    <property type="term" value="C:plasma membrane"/>
    <property type="evidence" value="ECO:0007669"/>
    <property type="project" value="TreeGrafter"/>
</dbReference>
<dbReference type="GO" id="GO:0022857">
    <property type="term" value="F:transmembrane transporter activity"/>
    <property type="evidence" value="ECO:0007669"/>
    <property type="project" value="InterPro"/>
</dbReference>
<feature type="transmembrane region" description="Helical" evidence="4">
    <location>
        <begin position="263"/>
        <end position="285"/>
    </location>
</feature>
<feature type="transmembrane region" description="Helical" evidence="4">
    <location>
        <begin position="328"/>
        <end position="346"/>
    </location>
</feature>
<dbReference type="PANTHER" id="PTHR23537:SF1">
    <property type="entry name" value="SUGAR TRANSPORTER"/>
    <property type="match status" value="1"/>
</dbReference>
<dbReference type="PROSITE" id="PS50850">
    <property type="entry name" value="MFS"/>
    <property type="match status" value="1"/>
</dbReference>
<gene>
    <name evidence="6" type="ORF">SAMN06297144_2249</name>
</gene>
<feature type="transmembrane region" description="Helical" evidence="4">
    <location>
        <begin position="204"/>
        <end position="226"/>
    </location>
</feature>